<evidence type="ECO:0000259" key="2">
    <source>
        <dbReference type="Pfam" id="PF01512"/>
    </source>
</evidence>
<keyword evidence="1" id="KW-0812">Transmembrane</keyword>
<gene>
    <name evidence="3" type="ORF">BBU118A_0074</name>
</gene>
<dbReference type="Proteomes" id="UP000006208">
    <property type="component" value="Unassembled WGS sequence"/>
</dbReference>
<feature type="transmembrane region" description="Helical" evidence="1">
    <location>
        <begin position="667"/>
        <end position="685"/>
    </location>
</feature>
<evidence type="ECO:0000313" key="3">
    <source>
        <dbReference type="EMBL" id="EEG99128.1"/>
    </source>
</evidence>
<feature type="transmembrane region" description="Helical" evidence="1">
    <location>
        <begin position="617"/>
        <end position="635"/>
    </location>
</feature>
<feature type="transmembrane region" description="Helical" evidence="1">
    <location>
        <begin position="446"/>
        <end position="462"/>
    </location>
</feature>
<dbReference type="InterPro" id="IPR010208">
    <property type="entry name" value="Ion_transpt_RnfC/RsxC"/>
</dbReference>
<name>A0A7U8EZX8_BORBG</name>
<dbReference type="GO" id="GO:0051539">
    <property type="term" value="F:4 iron, 4 sulfur cluster binding"/>
    <property type="evidence" value="ECO:0007669"/>
    <property type="project" value="InterPro"/>
</dbReference>
<feature type="domain" description="NADH-ubiquinone oxidoreductase 51kDa subunit FMN-binding" evidence="2">
    <location>
        <begin position="144"/>
        <end position="259"/>
    </location>
</feature>
<dbReference type="Pfam" id="PF01512">
    <property type="entry name" value="Complex1_51K"/>
    <property type="match status" value="1"/>
</dbReference>
<dbReference type="RefSeq" id="WP_002659091.1">
    <property type="nucleotide sequence ID" value="NZ_ABGI02000002.1"/>
</dbReference>
<feature type="transmembrane region" description="Helical" evidence="1">
    <location>
        <begin position="641"/>
        <end position="660"/>
    </location>
</feature>
<dbReference type="InterPro" id="IPR011538">
    <property type="entry name" value="Nuo51_FMN-bd"/>
</dbReference>
<feature type="transmembrane region" description="Helical" evidence="1">
    <location>
        <begin position="468"/>
        <end position="486"/>
    </location>
</feature>
<evidence type="ECO:0000313" key="4">
    <source>
        <dbReference type="Proteomes" id="UP000006208"/>
    </source>
</evidence>
<accession>A0A7U8EZX8</accession>
<proteinExistence type="predicted"/>
<dbReference type="PANTHER" id="PTHR43034">
    <property type="entry name" value="ION-TRANSLOCATING OXIDOREDUCTASE COMPLEX SUBUNIT C"/>
    <property type="match status" value="1"/>
</dbReference>
<dbReference type="AlphaFoldDB" id="A0A7U8EZX8"/>
<dbReference type="EMBL" id="ABGI02000002">
    <property type="protein sequence ID" value="EEG99128.1"/>
    <property type="molecule type" value="Genomic_DNA"/>
</dbReference>
<sequence length="773" mass="89788">MLDLEKVKTIFKKYNKYEININEIQIPEYALIPLETENSKSIIYIIEKQKIEENQILSKNSNIELYTYSPISGIVEKIYTANFPDGKNLKSALIKFQGKIKTEKTPIEEGASREKTLEKLIQLGIPWFNENSLFQFINKCKKIDKMILLTNGKDAFTNISEALMAEKLEEIFSGFQIIDKIFKFKEIIIIISNKDKLKKEFEKLSIFKNRKIKIKSLENAYPYTNHEMIMHFLYNNKNTKDDINPHNNILLANIEDLYNANLVIKNNNPYKEKFVAINGNKKIKSRILKVKIGTSFSQLINEKIDTKKYEIFLNNPANKIKIDTLNIPITRDIYSLTILKKKSIYDKIKALFISSFAPLQMENIIFSFLKNEKINNSGKLKIFNYTDKEVEEEIHKVQKEIKSKILNESLTNEAIYTENNLKDIYFAIILSLSPSLIFSFLNNTKFMTDTLLLIFISVAIYIPIMLKINYKCLSFFVYAALMISIILPLDLEITLKITSLLFTFLVFFYFLRLSAFLANPILISFMFLVLNFPVSFKQAYQEELKNSNSIIPTWNEIIETNPNIKNLKSLNTFTRYESKKIDAIENFVNQNIFSAFNIIVTRFHIESLLGVNNEKKISPILLYFGLLLIVGKYIINKLIPLSFYISLMAISYIAHNIGMLNHISSDMLTLLISPIPMLLIFTMATELQITPHFKFEQILYGSILAFIYFLTLSYIPFETLSVIISIFILQTSSNLIKKYSLTFKIKKIMHVLKTNKEKALKTPLENEKDIIKL</sequence>
<reference evidence="3 4" key="1">
    <citation type="submission" date="2009-03" db="EMBL/GenBank/DDBJ databases">
        <authorList>
            <person name="Fraser-Liggett C.M."/>
            <person name="Mongodin E.F."/>
            <person name="Casjens B."/>
            <person name="Dunn J."/>
            <person name="Luft B."/>
            <person name="Qiu W."/>
            <person name="Schutzer S."/>
            <person name="Sebastian Y."/>
        </authorList>
    </citation>
    <scope>NUCLEOTIDE SEQUENCE [LARGE SCALE GENOMIC DNA]</scope>
    <source>
        <strain evidence="3 4">118a</strain>
    </source>
</reference>
<protein>
    <submittedName>
        <fullName evidence="3">Putative membrane protein</fullName>
    </submittedName>
</protein>
<dbReference type="PANTHER" id="PTHR43034:SF2">
    <property type="entry name" value="ION-TRANSLOCATING OXIDOREDUCTASE COMPLEX SUBUNIT C"/>
    <property type="match status" value="1"/>
</dbReference>
<feature type="transmembrane region" description="Helical" evidence="1">
    <location>
        <begin position="517"/>
        <end position="536"/>
    </location>
</feature>
<dbReference type="GO" id="GO:0016020">
    <property type="term" value="C:membrane"/>
    <property type="evidence" value="ECO:0007669"/>
    <property type="project" value="InterPro"/>
</dbReference>
<evidence type="ECO:0000256" key="1">
    <source>
        <dbReference type="SAM" id="Phobius"/>
    </source>
</evidence>
<keyword evidence="1" id="KW-0472">Membrane</keyword>
<feature type="transmembrane region" description="Helical" evidence="1">
    <location>
        <begin position="705"/>
        <end position="729"/>
    </location>
</feature>
<comment type="caution">
    <text evidence="3">The sequence shown here is derived from an EMBL/GenBank/DDBJ whole genome shotgun (WGS) entry which is preliminary data.</text>
</comment>
<keyword evidence="1" id="KW-1133">Transmembrane helix</keyword>
<organism evidence="3 4">
    <name type="scientific">Borreliella burgdorferi 118a</name>
    <dbReference type="NCBI Taxonomy" id="476210"/>
    <lineage>
        <taxon>Bacteria</taxon>
        <taxon>Pseudomonadati</taxon>
        <taxon>Spirochaetota</taxon>
        <taxon>Spirochaetia</taxon>
        <taxon>Spirochaetales</taxon>
        <taxon>Borreliaceae</taxon>
        <taxon>Borreliella</taxon>
    </lineage>
</organism>
<dbReference type="GO" id="GO:0009055">
    <property type="term" value="F:electron transfer activity"/>
    <property type="evidence" value="ECO:0007669"/>
    <property type="project" value="InterPro"/>
</dbReference>